<dbReference type="PANTHER" id="PTHR13887:SF41">
    <property type="entry name" value="THIOREDOXIN SUPERFAMILY PROTEIN"/>
    <property type="match status" value="1"/>
</dbReference>
<keyword evidence="3" id="KW-1185">Reference proteome</keyword>
<evidence type="ECO:0000313" key="2">
    <source>
        <dbReference type="EMBL" id="KAL1499554.1"/>
    </source>
</evidence>
<feature type="domain" description="DSBA-like thioredoxin" evidence="1">
    <location>
        <begin position="9"/>
        <end position="171"/>
    </location>
</feature>
<dbReference type="AlphaFoldDB" id="A0AB34IH84"/>
<organism evidence="2 3">
    <name type="scientific">Prymnesium parvum</name>
    <name type="common">Toxic golden alga</name>
    <dbReference type="NCBI Taxonomy" id="97485"/>
    <lineage>
        <taxon>Eukaryota</taxon>
        <taxon>Haptista</taxon>
        <taxon>Haptophyta</taxon>
        <taxon>Prymnesiophyceae</taxon>
        <taxon>Prymnesiales</taxon>
        <taxon>Prymnesiaceae</taxon>
        <taxon>Prymnesium</taxon>
    </lineage>
</organism>
<dbReference type="InterPro" id="IPR001853">
    <property type="entry name" value="DSBA-like_thioredoxin_dom"/>
</dbReference>
<accession>A0AB34IH84</accession>
<gene>
    <name evidence="2" type="ORF">AB1Y20_011755</name>
</gene>
<evidence type="ECO:0000259" key="1">
    <source>
        <dbReference type="Pfam" id="PF01323"/>
    </source>
</evidence>
<name>A0AB34IH84_PRYPA</name>
<comment type="caution">
    <text evidence="2">The sequence shown here is derived from an EMBL/GenBank/DDBJ whole genome shotgun (WGS) entry which is preliminary data.</text>
</comment>
<dbReference type="Pfam" id="PF01323">
    <property type="entry name" value="DSBA"/>
    <property type="match status" value="1"/>
</dbReference>
<protein>
    <recommendedName>
        <fullName evidence="1">DSBA-like thioredoxin domain-containing protein</fullName>
    </recommendedName>
</protein>
<dbReference type="EMBL" id="JBGBPQ010000025">
    <property type="protein sequence ID" value="KAL1499554.1"/>
    <property type="molecule type" value="Genomic_DNA"/>
</dbReference>
<reference evidence="2 3" key="1">
    <citation type="journal article" date="2024" name="Science">
        <title>Giant polyketide synthase enzymes in the biosynthesis of giant marine polyether toxins.</title>
        <authorList>
            <person name="Fallon T.R."/>
            <person name="Shende V.V."/>
            <person name="Wierzbicki I.H."/>
            <person name="Pendleton A.L."/>
            <person name="Watervoot N.F."/>
            <person name="Auber R.P."/>
            <person name="Gonzalez D.J."/>
            <person name="Wisecaver J.H."/>
            <person name="Moore B.S."/>
        </authorList>
    </citation>
    <scope>NUCLEOTIDE SEQUENCE [LARGE SCALE GENOMIC DNA]</scope>
    <source>
        <strain evidence="2 3">12B1</strain>
    </source>
</reference>
<dbReference type="InterPro" id="IPR036249">
    <property type="entry name" value="Thioredoxin-like_sf"/>
</dbReference>
<dbReference type="GO" id="GO:0016491">
    <property type="term" value="F:oxidoreductase activity"/>
    <property type="evidence" value="ECO:0007669"/>
    <property type="project" value="InterPro"/>
</dbReference>
<proteinExistence type="predicted"/>
<dbReference type="Proteomes" id="UP001515480">
    <property type="component" value="Unassembled WGS sequence"/>
</dbReference>
<dbReference type="SUPFAM" id="SSF52833">
    <property type="entry name" value="Thioredoxin-like"/>
    <property type="match status" value="1"/>
</dbReference>
<dbReference type="Gene3D" id="3.40.30.10">
    <property type="entry name" value="Glutaredoxin"/>
    <property type="match status" value="1"/>
</dbReference>
<dbReference type="PANTHER" id="PTHR13887">
    <property type="entry name" value="GLUTATHIONE S-TRANSFERASE KAPPA"/>
    <property type="match status" value="1"/>
</dbReference>
<evidence type="ECO:0000313" key="3">
    <source>
        <dbReference type="Proteomes" id="UP001515480"/>
    </source>
</evidence>
<sequence length="187" mass="20303">MAKAFPHVQIVLRYHPFMIDPATHPDGEEYMAYNRRRWGSDGWTAPMRAAGRREGAAYSNWKWWPNTTHAARLLLFCERTDADADALLAALYRMCYDEGENVSLRATVARAAARASIAGGEAYALSDEGAAEVKAALASPRAAGKVVRAAPWFVVRAGGGAVDFSGAQETARWVELLEGCARAADEA</sequence>